<sequence>MQITIGKNGLKRSWQAEFPEEIPCAKCKGVSRIGFVAHEGMEEKLERDKYVCSLHRNKPKTTGYWLHDCCAVAVYFCTKCLNTTALYNQA</sequence>
<proteinExistence type="predicted"/>
<gene>
    <name evidence="1" type="ORF">LCGC14_2576460</name>
</gene>
<accession>A0A0F9AFT1</accession>
<reference evidence="1" key="1">
    <citation type="journal article" date="2015" name="Nature">
        <title>Complex archaea that bridge the gap between prokaryotes and eukaryotes.</title>
        <authorList>
            <person name="Spang A."/>
            <person name="Saw J.H."/>
            <person name="Jorgensen S.L."/>
            <person name="Zaremba-Niedzwiedzka K."/>
            <person name="Martijn J."/>
            <person name="Lind A.E."/>
            <person name="van Eijk R."/>
            <person name="Schleper C."/>
            <person name="Guy L."/>
            <person name="Ettema T.J."/>
        </authorList>
    </citation>
    <scope>NUCLEOTIDE SEQUENCE</scope>
</reference>
<dbReference type="AlphaFoldDB" id="A0A0F9AFT1"/>
<organism evidence="1">
    <name type="scientific">marine sediment metagenome</name>
    <dbReference type="NCBI Taxonomy" id="412755"/>
    <lineage>
        <taxon>unclassified sequences</taxon>
        <taxon>metagenomes</taxon>
        <taxon>ecological metagenomes</taxon>
    </lineage>
</organism>
<dbReference type="EMBL" id="LAZR01042900">
    <property type="protein sequence ID" value="KKL08379.1"/>
    <property type="molecule type" value="Genomic_DNA"/>
</dbReference>
<evidence type="ECO:0000313" key="1">
    <source>
        <dbReference type="EMBL" id="KKL08379.1"/>
    </source>
</evidence>
<protein>
    <submittedName>
        <fullName evidence="1">Uncharacterized protein</fullName>
    </submittedName>
</protein>
<name>A0A0F9AFT1_9ZZZZ</name>
<comment type="caution">
    <text evidence="1">The sequence shown here is derived from an EMBL/GenBank/DDBJ whole genome shotgun (WGS) entry which is preliminary data.</text>
</comment>